<dbReference type="AlphaFoldDB" id="A0A9X1JZ98"/>
<dbReference type="InterPro" id="IPR016208">
    <property type="entry name" value="Ald_Oxase/xanthine_DH-like"/>
</dbReference>
<dbReference type="InterPro" id="IPR046867">
    <property type="entry name" value="AldOxase/xan_DH_MoCoBD2"/>
</dbReference>
<dbReference type="PANTHER" id="PTHR11908">
    <property type="entry name" value="XANTHINE DEHYDROGENASE"/>
    <property type="match status" value="1"/>
</dbReference>
<evidence type="ECO:0000259" key="3">
    <source>
        <dbReference type="SMART" id="SM01008"/>
    </source>
</evidence>
<name>A0A9X1JZ98_9RHOB</name>
<dbReference type="SMART" id="SM01008">
    <property type="entry name" value="Ald_Xan_dh_C"/>
    <property type="match status" value="1"/>
</dbReference>
<dbReference type="PANTHER" id="PTHR11908:SF132">
    <property type="entry name" value="ALDEHYDE OXIDASE 1-RELATED"/>
    <property type="match status" value="1"/>
</dbReference>
<dbReference type="Pfam" id="PF20256">
    <property type="entry name" value="MoCoBD_2"/>
    <property type="match status" value="1"/>
</dbReference>
<dbReference type="InterPro" id="IPR008274">
    <property type="entry name" value="AldOxase/xan_DH_MoCoBD1"/>
</dbReference>
<gene>
    <name evidence="4" type="ORF">KX928_14690</name>
</gene>
<reference evidence="4" key="1">
    <citation type="submission" date="2021-07" db="EMBL/GenBank/DDBJ databases">
        <title>Roseobacter insulae sp. nov., isolated from a tidal flat.</title>
        <authorList>
            <person name="Park S."/>
            <person name="Yoon J.-H."/>
        </authorList>
    </citation>
    <scope>NUCLEOTIDE SEQUENCE</scope>
    <source>
        <strain evidence="4">YSTF-M11</strain>
    </source>
</reference>
<keyword evidence="5" id="KW-1185">Reference proteome</keyword>
<sequence>MSKHLKSNVIPPSRQRETPRTGLTWIGQSMKRVEDPRILSGKGGYIDDVSVPGMAHAAMVSSPHAHARIIRIDTTKAKAVPGVIGVYTGEDMATVVEPCPSFASPPITQHAMSVGKVRHVGEVVAAVVAEDRYIAEDAADLIEVDWEVLPANVDLETSATATGDALLHPDDRDSNVALDESFSFGDVDQHFEQADHIIKRQLRWHRSSAQAIETCGVVAQFDPFKGGYTIHSNSNFYNFIPFVIGGALRVSPGELRIIPVLTGGSFGSKVFNHKIIILTAGLARLAGVPVKYIEDRLEHFTNSDSHGSDRLYDTELAVTEDGTFKSLRFTVMDDYGAYLQFGVGTHGNAMAQVTGPYRIESFGMRVLAVLTNKTQQGPYRGFGSEVTNWVMERMADAAAAELGRDPVELRLQNMIQPDQFPYMIPTGNIYDSGDFQKVLAEAQAMFDFDAWRDRAAALRAEGRCVGIGLATCMERSVYGPTEWWSLNNRETPGFTLTSTPEGITVRLDPSGKMFVTLNSPMVGNSPETVVAQILAERLTIAPEDIVFNYSDSQSGFNGVGPQGSRFTAMIAGACVSASIKLEEKLKRFGAHMLQRRPEDVELRDGKVAVKGLKDQEKAFGEIALTSSFFRLSFPDGEEFDSGIETTAVYDHPLSTDPAEDRSHLGIFYPIVGHICHIVAVEVDPGTGKVDILDYAAVHDNGTMVNPRTLAGQVWGGTANGIGTTLSEQFLYDADGQFTNPNFAEFAMPTANEMPRNFKLGHVETPSPFTEYGIKGGGEGGRLGAPSALTSAIEDALSDRGVKITSLPVTPPILRGLIRDAEQATTG</sequence>
<dbReference type="InterPro" id="IPR000674">
    <property type="entry name" value="Ald_Oxase/Xan_DH_a/b"/>
</dbReference>
<organism evidence="4 5">
    <name type="scientific">Roseobacter insulae</name>
    <dbReference type="NCBI Taxonomy" id="2859783"/>
    <lineage>
        <taxon>Bacteria</taxon>
        <taxon>Pseudomonadati</taxon>
        <taxon>Pseudomonadota</taxon>
        <taxon>Alphaproteobacteria</taxon>
        <taxon>Rhodobacterales</taxon>
        <taxon>Roseobacteraceae</taxon>
        <taxon>Roseobacter</taxon>
    </lineage>
</organism>
<evidence type="ECO:0000256" key="2">
    <source>
        <dbReference type="SAM" id="MobiDB-lite"/>
    </source>
</evidence>
<proteinExistence type="predicted"/>
<evidence type="ECO:0000313" key="4">
    <source>
        <dbReference type="EMBL" id="MBW4709035.1"/>
    </source>
</evidence>
<dbReference type="GO" id="GO:0016491">
    <property type="term" value="F:oxidoreductase activity"/>
    <property type="evidence" value="ECO:0007669"/>
    <property type="project" value="InterPro"/>
</dbReference>
<protein>
    <submittedName>
        <fullName evidence="4">Xanthine dehydrogenase family protein molybdopterin-binding subunit</fullName>
    </submittedName>
</protein>
<dbReference type="RefSeq" id="WP_219504128.1">
    <property type="nucleotide sequence ID" value="NZ_JAHXDN010000004.1"/>
</dbReference>
<dbReference type="Pfam" id="PF01315">
    <property type="entry name" value="Ald_Xan_dh_C"/>
    <property type="match status" value="1"/>
</dbReference>
<dbReference type="Pfam" id="PF02738">
    <property type="entry name" value="MoCoBD_1"/>
    <property type="match status" value="1"/>
</dbReference>
<feature type="domain" description="Aldehyde oxidase/xanthine dehydrogenase a/b hammerhead" evidence="3">
    <location>
        <begin position="40"/>
        <end position="150"/>
    </location>
</feature>
<evidence type="ECO:0000313" key="5">
    <source>
        <dbReference type="Proteomes" id="UP001138661"/>
    </source>
</evidence>
<dbReference type="GO" id="GO:0005506">
    <property type="term" value="F:iron ion binding"/>
    <property type="evidence" value="ECO:0007669"/>
    <property type="project" value="InterPro"/>
</dbReference>
<feature type="region of interest" description="Disordered" evidence="2">
    <location>
        <begin position="1"/>
        <end position="23"/>
    </location>
</feature>
<dbReference type="Proteomes" id="UP001138661">
    <property type="component" value="Unassembled WGS sequence"/>
</dbReference>
<accession>A0A9X1JZ98</accession>
<dbReference type="EMBL" id="JAHXDN010000004">
    <property type="protein sequence ID" value="MBW4709035.1"/>
    <property type="molecule type" value="Genomic_DNA"/>
</dbReference>
<evidence type="ECO:0000256" key="1">
    <source>
        <dbReference type="ARBA" id="ARBA00022505"/>
    </source>
</evidence>
<keyword evidence="1" id="KW-0500">Molybdenum</keyword>
<comment type="caution">
    <text evidence="4">The sequence shown here is derived from an EMBL/GenBank/DDBJ whole genome shotgun (WGS) entry which is preliminary data.</text>
</comment>